<dbReference type="EMBL" id="FRCY01000001">
    <property type="protein sequence ID" value="SHM38941.1"/>
    <property type="molecule type" value="Genomic_DNA"/>
</dbReference>
<evidence type="ECO:0000313" key="2">
    <source>
        <dbReference type="Proteomes" id="UP000184513"/>
    </source>
</evidence>
<name>A0A1M7IDV1_9BACT</name>
<evidence type="ECO:0000313" key="1">
    <source>
        <dbReference type="EMBL" id="SHM38941.1"/>
    </source>
</evidence>
<proteinExistence type="predicted"/>
<dbReference type="AlphaFoldDB" id="A0A1M7IDV1"/>
<organism evidence="1 2">
    <name type="scientific">Cyclobacterium lianum</name>
    <dbReference type="NCBI Taxonomy" id="388280"/>
    <lineage>
        <taxon>Bacteria</taxon>
        <taxon>Pseudomonadati</taxon>
        <taxon>Bacteroidota</taxon>
        <taxon>Cytophagia</taxon>
        <taxon>Cytophagales</taxon>
        <taxon>Cyclobacteriaceae</taxon>
        <taxon>Cyclobacterium</taxon>
    </lineage>
</organism>
<gene>
    <name evidence="1" type="ORF">SAMN04488057_101293</name>
</gene>
<keyword evidence="2" id="KW-1185">Reference proteome</keyword>
<sequence>MEAKLGKSVLLLFLFCWIGSGCNPNKDAKNSKRYLEEAISAPNTNVSPRKKGWFEEEEGDSTRQKHLEDNIILYESLLVNGARIYNKFYPQILDAFLFEDKFYLKARFPLEYPGQIQFTFPEYPDYVVTNTGKQAYQVVINDALDLNRVLFQLQYIPSTEDSLVSTHYSFTHVVFAE</sequence>
<dbReference type="RefSeq" id="WP_073090621.1">
    <property type="nucleotide sequence ID" value="NZ_FRCY01000001.1"/>
</dbReference>
<evidence type="ECO:0008006" key="3">
    <source>
        <dbReference type="Google" id="ProtNLM"/>
    </source>
</evidence>
<reference evidence="1 2" key="1">
    <citation type="submission" date="2016-11" db="EMBL/GenBank/DDBJ databases">
        <authorList>
            <person name="Jaros S."/>
            <person name="Januszkiewicz K."/>
            <person name="Wedrychowicz H."/>
        </authorList>
    </citation>
    <scope>NUCLEOTIDE SEQUENCE [LARGE SCALE GENOMIC DNA]</scope>
    <source>
        <strain evidence="1 2">CGMCC 1.6102</strain>
    </source>
</reference>
<dbReference type="Proteomes" id="UP000184513">
    <property type="component" value="Unassembled WGS sequence"/>
</dbReference>
<dbReference type="OrthoDB" id="839770at2"/>
<protein>
    <recommendedName>
        <fullName evidence="3">Lipoprotein</fullName>
    </recommendedName>
</protein>
<accession>A0A1M7IDV1</accession>
<dbReference type="STRING" id="388280.SAMN04488057_101293"/>
<dbReference type="PROSITE" id="PS51257">
    <property type="entry name" value="PROKAR_LIPOPROTEIN"/>
    <property type="match status" value="1"/>
</dbReference>